<gene>
    <name evidence="3" type="ORF">DSM106044_04938</name>
</gene>
<dbReference type="AlphaFoldDB" id="A0A4V6HR98"/>
<name>A0A4V6HR98_9FIRM</name>
<sequence>MQSCELVATISAIACAISKGKSPDEIALMATIFSQLGDTLATISAQEALCAPNNRAAVTPTDTLRDTSMGTSTDASTDTSMGTSTDASTDTLMGTSTDASTDTSMGTSTDTTANASADTPKDTE</sequence>
<dbReference type="RefSeq" id="WP_044289217.1">
    <property type="nucleotide sequence ID" value="NZ_JBHTNY010000032.1"/>
</dbReference>
<evidence type="ECO:0000313" key="3">
    <source>
        <dbReference type="EMBL" id="TLC98237.1"/>
    </source>
</evidence>
<reference evidence="3 4" key="1">
    <citation type="journal article" date="2019" name="Anaerobe">
        <title>Detection of Robinsoniella peoriensis in multiple bone samples of a trauma patient.</title>
        <authorList>
            <person name="Schrottner P."/>
            <person name="Hartwich K."/>
            <person name="Bunk B."/>
            <person name="Schober I."/>
            <person name="Helbig S."/>
            <person name="Rudolph W.W."/>
            <person name="Gunzer F."/>
        </authorList>
    </citation>
    <scope>NUCLEOTIDE SEQUENCE [LARGE SCALE GENOMIC DNA]</scope>
    <source>
        <strain evidence="3 4">DSM 106044</strain>
    </source>
</reference>
<comment type="caution">
    <text evidence="3">The sequence shown here is derived from an EMBL/GenBank/DDBJ whole genome shotgun (WGS) entry which is preliminary data.</text>
</comment>
<feature type="domain" description="DUF6774" evidence="2">
    <location>
        <begin position="24"/>
        <end position="50"/>
    </location>
</feature>
<evidence type="ECO:0000259" key="2">
    <source>
        <dbReference type="Pfam" id="PF20564"/>
    </source>
</evidence>
<feature type="compositionally biased region" description="Polar residues" evidence="1">
    <location>
        <begin position="60"/>
        <end position="92"/>
    </location>
</feature>
<protein>
    <recommendedName>
        <fullName evidence="2">DUF6774 domain-containing protein</fullName>
    </recommendedName>
</protein>
<evidence type="ECO:0000256" key="1">
    <source>
        <dbReference type="SAM" id="MobiDB-lite"/>
    </source>
</evidence>
<organism evidence="3 4">
    <name type="scientific">Robinsoniella peoriensis</name>
    <dbReference type="NCBI Taxonomy" id="180332"/>
    <lineage>
        <taxon>Bacteria</taxon>
        <taxon>Bacillati</taxon>
        <taxon>Bacillota</taxon>
        <taxon>Clostridia</taxon>
        <taxon>Lachnospirales</taxon>
        <taxon>Lachnospiraceae</taxon>
        <taxon>Robinsoniella</taxon>
    </lineage>
</organism>
<feature type="region of interest" description="Disordered" evidence="1">
    <location>
        <begin position="58"/>
        <end position="124"/>
    </location>
</feature>
<accession>A0A4V6HR98</accession>
<dbReference type="InterPro" id="IPR046665">
    <property type="entry name" value="DUF6774"/>
</dbReference>
<dbReference type="Pfam" id="PF20564">
    <property type="entry name" value="DUF6774"/>
    <property type="match status" value="1"/>
</dbReference>
<keyword evidence="4" id="KW-1185">Reference proteome</keyword>
<dbReference type="Proteomes" id="UP000306509">
    <property type="component" value="Unassembled WGS sequence"/>
</dbReference>
<proteinExistence type="predicted"/>
<evidence type="ECO:0000313" key="4">
    <source>
        <dbReference type="Proteomes" id="UP000306509"/>
    </source>
</evidence>
<feature type="compositionally biased region" description="Low complexity" evidence="1">
    <location>
        <begin position="93"/>
        <end position="118"/>
    </location>
</feature>
<dbReference type="EMBL" id="QGQD01000100">
    <property type="protein sequence ID" value="TLC98237.1"/>
    <property type="molecule type" value="Genomic_DNA"/>
</dbReference>